<feature type="coiled-coil region" evidence="1">
    <location>
        <begin position="98"/>
        <end position="125"/>
    </location>
</feature>
<reference evidence="3 4" key="1">
    <citation type="journal article" date="2014" name="PLoS Genet.">
        <title>Analysis of the Phlebiopsis gigantea genome, transcriptome and secretome provides insight into its pioneer colonization strategies of wood.</title>
        <authorList>
            <person name="Hori C."/>
            <person name="Ishida T."/>
            <person name="Igarashi K."/>
            <person name="Samejima M."/>
            <person name="Suzuki H."/>
            <person name="Master E."/>
            <person name="Ferreira P."/>
            <person name="Ruiz-Duenas F.J."/>
            <person name="Held B."/>
            <person name="Canessa P."/>
            <person name="Larrondo L.F."/>
            <person name="Schmoll M."/>
            <person name="Druzhinina I.S."/>
            <person name="Kubicek C.P."/>
            <person name="Gaskell J.A."/>
            <person name="Kersten P."/>
            <person name="St John F."/>
            <person name="Glasner J."/>
            <person name="Sabat G."/>
            <person name="Splinter BonDurant S."/>
            <person name="Syed K."/>
            <person name="Yadav J."/>
            <person name="Mgbeahuruike A.C."/>
            <person name="Kovalchuk A."/>
            <person name="Asiegbu F.O."/>
            <person name="Lackner G."/>
            <person name="Hoffmeister D."/>
            <person name="Rencoret J."/>
            <person name="Gutierrez A."/>
            <person name="Sun H."/>
            <person name="Lindquist E."/>
            <person name="Barry K."/>
            <person name="Riley R."/>
            <person name="Grigoriev I.V."/>
            <person name="Henrissat B."/>
            <person name="Kues U."/>
            <person name="Berka R.M."/>
            <person name="Martinez A.T."/>
            <person name="Covert S.F."/>
            <person name="Blanchette R.A."/>
            <person name="Cullen D."/>
        </authorList>
    </citation>
    <scope>NUCLEOTIDE SEQUENCE [LARGE SCALE GENOMIC DNA]</scope>
    <source>
        <strain evidence="3 4">11061_1 CR5-6</strain>
    </source>
</reference>
<keyword evidence="1" id="KW-0175">Coiled coil</keyword>
<accession>A0A0C3PI45</accession>
<proteinExistence type="predicted"/>
<dbReference type="HOGENOM" id="CLU_019468_0_0_1"/>
<evidence type="ECO:0000313" key="4">
    <source>
        <dbReference type="Proteomes" id="UP000053257"/>
    </source>
</evidence>
<protein>
    <recommendedName>
        <fullName evidence="5">AAA+ ATPase domain-containing protein</fullName>
    </recommendedName>
</protein>
<evidence type="ECO:0000313" key="3">
    <source>
        <dbReference type="EMBL" id="KIP05633.1"/>
    </source>
</evidence>
<feature type="compositionally biased region" description="Polar residues" evidence="2">
    <location>
        <begin position="524"/>
        <end position="540"/>
    </location>
</feature>
<feature type="compositionally biased region" description="Basic and acidic residues" evidence="2">
    <location>
        <begin position="285"/>
        <end position="309"/>
    </location>
</feature>
<dbReference type="PANTHER" id="PTHR37096">
    <property type="entry name" value="YALI0E33429P"/>
    <property type="match status" value="1"/>
</dbReference>
<feature type="compositionally biased region" description="Polar residues" evidence="2">
    <location>
        <begin position="1"/>
        <end position="14"/>
    </location>
</feature>
<keyword evidence="4" id="KW-1185">Reference proteome</keyword>
<evidence type="ECO:0008006" key="5">
    <source>
        <dbReference type="Google" id="ProtNLM"/>
    </source>
</evidence>
<feature type="region of interest" description="Disordered" evidence="2">
    <location>
        <begin position="285"/>
        <end position="349"/>
    </location>
</feature>
<gene>
    <name evidence="3" type="ORF">PHLGIDRAFT_73951</name>
</gene>
<evidence type="ECO:0000256" key="1">
    <source>
        <dbReference type="SAM" id="Coils"/>
    </source>
</evidence>
<dbReference type="OrthoDB" id="2150628at2759"/>
<organism evidence="3 4">
    <name type="scientific">Phlebiopsis gigantea (strain 11061_1 CR5-6)</name>
    <name type="common">White-rot fungus</name>
    <name type="synonym">Peniophora gigantea</name>
    <dbReference type="NCBI Taxonomy" id="745531"/>
    <lineage>
        <taxon>Eukaryota</taxon>
        <taxon>Fungi</taxon>
        <taxon>Dikarya</taxon>
        <taxon>Basidiomycota</taxon>
        <taxon>Agaricomycotina</taxon>
        <taxon>Agaricomycetes</taxon>
        <taxon>Polyporales</taxon>
        <taxon>Phanerochaetaceae</taxon>
        <taxon>Phlebiopsis</taxon>
    </lineage>
</organism>
<dbReference type="SUPFAM" id="SSF52540">
    <property type="entry name" value="P-loop containing nucleoside triphosphate hydrolases"/>
    <property type="match status" value="1"/>
</dbReference>
<feature type="region of interest" description="Disordered" evidence="2">
    <location>
        <begin position="514"/>
        <end position="554"/>
    </location>
</feature>
<dbReference type="Gene3D" id="3.40.50.300">
    <property type="entry name" value="P-loop containing nucleotide triphosphate hydrolases"/>
    <property type="match status" value="1"/>
</dbReference>
<dbReference type="Proteomes" id="UP000053257">
    <property type="component" value="Unassembled WGS sequence"/>
</dbReference>
<sequence length="748" mass="83888">MARTGGTQQPNGRLNTKPHYHGPAQRVRTYSLSQSRRSSVYRTSLHSSSTSATLQFSWLLRSNISPRRGMSLPGEVQKRHLFGIGEIIGVLANPAETLRSLTDSRRMLEEARRELAEARERAQLSPAHTFSPLPNFYKRPAETKAIESALQGDPAFTVLFGASSVGKTALLRQVLTGSKYHVLHFDLRIAGFADLPSLYMSLSQQMEAFFMEIARDPGHEDFEKQAWGFKHDRLNVERRIANTAPQDGAGAGTLGDVKTSDVARLMELFQSSLLCYRNFDPAAERSRGKEKVEKDSASVHSQTRPERRASKMRFSWLKPKPKPEGVSIPAAEHRLPQPQQQKPNGNAEPPVKKMPVFFIDEAHKLCVPLIISLCNSPALIRSTDTMKCLLDAMLVITKQDRLCHVIHATSDPFYQTWLRQLNVMQHCKIITIGDYPKHDTRRYFRDEILKYVPEHLRAGLDFERLYDAFGGKLAHWQDYVTDYVNSSGKLDVKQSSHFLQSHALLNLHVIHSAQAPPHGDETDPTSPRSPVHNQGATDPQANGAGLQRTPSQPLSTGTGFRIYSPLTFSVDPHQAPSPFTPAGMGSDTAAEFSAIQLLKVMDRLVQPGTRALSYFLLCREMGARAVDGMVRGRILDLRWTDPVSREGWDPRVLSMRQRESVRAPHAPRESLHAPRVPGAGSSGTMVNEVTLQRVFELRAAEEEEEIVGPKLVPCTPIMRFAMREVVQEYYDDDRTVSEYASLSEVEEY</sequence>
<feature type="compositionally biased region" description="Basic and acidic residues" evidence="2">
    <location>
        <begin position="659"/>
        <end position="672"/>
    </location>
</feature>
<dbReference type="EMBL" id="KN840538">
    <property type="protein sequence ID" value="KIP05633.1"/>
    <property type="molecule type" value="Genomic_DNA"/>
</dbReference>
<dbReference type="AlphaFoldDB" id="A0A0C3PI45"/>
<feature type="region of interest" description="Disordered" evidence="2">
    <location>
        <begin position="1"/>
        <end position="25"/>
    </location>
</feature>
<dbReference type="InterPro" id="IPR051667">
    <property type="entry name" value="Archaeal_ATPase_domain"/>
</dbReference>
<dbReference type="STRING" id="745531.A0A0C3PI45"/>
<dbReference type="InterPro" id="IPR027417">
    <property type="entry name" value="P-loop_NTPase"/>
</dbReference>
<evidence type="ECO:0000256" key="2">
    <source>
        <dbReference type="SAM" id="MobiDB-lite"/>
    </source>
</evidence>
<dbReference type="PANTHER" id="PTHR37096:SF1">
    <property type="entry name" value="AAA+ ATPASE DOMAIN-CONTAINING PROTEIN"/>
    <property type="match status" value="1"/>
</dbReference>
<feature type="region of interest" description="Disordered" evidence="2">
    <location>
        <begin position="659"/>
        <end position="683"/>
    </location>
</feature>
<name>A0A0C3PI45_PHLG1</name>